<dbReference type="EMBL" id="CALNXK010000005">
    <property type="protein sequence ID" value="CAH3037095.1"/>
    <property type="molecule type" value="Genomic_DNA"/>
</dbReference>
<dbReference type="InterPro" id="IPR006461">
    <property type="entry name" value="PLAC_motif_containing"/>
</dbReference>
<evidence type="ECO:0000313" key="3">
    <source>
        <dbReference type="Proteomes" id="UP001159405"/>
    </source>
</evidence>
<dbReference type="Proteomes" id="UP001159405">
    <property type="component" value="Unassembled WGS sequence"/>
</dbReference>
<keyword evidence="3" id="KW-1185">Reference proteome</keyword>
<dbReference type="Pfam" id="PF04749">
    <property type="entry name" value="PLAC8"/>
    <property type="match status" value="1"/>
</dbReference>
<accession>A0ABN8MVZ5</accession>
<evidence type="ECO:0000256" key="1">
    <source>
        <dbReference type="ARBA" id="ARBA00009024"/>
    </source>
</evidence>
<reference evidence="2 3" key="1">
    <citation type="submission" date="2022-05" db="EMBL/GenBank/DDBJ databases">
        <authorList>
            <consortium name="Genoscope - CEA"/>
            <person name="William W."/>
        </authorList>
    </citation>
    <scope>NUCLEOTIDE SEQUENCE [LARGE SCALE GENOMIC DNA]</scope>
</reference>
<evidence type="ECO:0008006" key="4">
    <source>
        <dbReference type="Google" id="ProtNLM"/>
    </source>
</evidence>
<gene>
    <name evidence="2" type="ORF">PLOB_00035823</name>
</gene>
<dbReference type="PANTHER" id="PTHR15907">
    <property type="entry name" value="DUF614 FAMILY PROTEIN-RELATED"/>
    <property type="match status" value="1"/>
</dbReference>
<comment type="caution">
    <text evidence="2">The sequence shown here is derived from an EMBL/GenBank/DDBJ whole genome shotgun (WGS) entry which is preliminary data.</text>
</comment>
<organism evidence="2 3">
    <name type="scientific">Porites lobata</name>
    <dbReference type="NCBI Taxonomy" id="104759"/>
    <lineage>
        <taxon>Eukaryota</taxon>
        <taxon>Metazoa</taxon>
        <taxon>Cnidaria</taxon>
        <taxon>Anthozoa</taxon>
        <taxon>Hexacorallia</taxon>
        <taxon>Scleractinia</taxon>
        <taxon>Fungiina</taxon>
        <taxon>Poritidae</taxon>
        <taxon>Porites</taxon>
    </lineage>
</organism>
<protein>
    <recommendedName>
        <fullName evidence="4">Cornifelin</fullName>
    </recommendedName>
</protein>
<name>A0ABN8MVZ5_9CNID</name>
<comment type="similarity">
    <text evidence="1">Belongs to the cornifelin family.</text>
</comment>
<dbReference type="NCBIfam" id="TIGR01571">
    <property type="entry name" value="A_thal_Cys_rich"/>
    <property type="match status" value="1"/>
</dbReference>
<sequence length="115" mass="12531">MAQIVTAQPGTTVVVQQTQVLRDWNSGLFSCFDDIGSCLMGLCCPCFLLCSISSRMQEGFAYACCCGNVAPFTLRAKLRTEQHIQGSLCNDALTLMFCAECALCQMDRELKAVGK</sequence>
<proteinExistence type="inferred from homology"/>
<evidence type="ECO:0000313" key="2">
    <source>
        <dbReference type="EMBL" id="CAH3037095.1"/>
    </source>
</evidence>